<dbReference type="EMBL" id="LT546645">
    <property type="protein sequence ID" value="SAI70663.1"/>
    <property type="molecule type" value="Genomic_DNA"/>
</dbReference>
<evidence type="ECO:0000313" key="2">
    <source>
        <dbReference type="EMBL" id="SAI70663.1"/>
    </source>
</evidence>
<dbReference type="SUPFAM" id="SSF75304">
    <property type="entry name" value="Amidase signature (AS) enzymes"/>
    <property type="match status" value="1"/>
</dbReference>
<dbReference type="eggNOG" id="COG0154">
    <property type="taxonomic scope" value="Bacteria"/>
</dbReference>
<dbReference type="GeneID" id="56590397"/>
<dbReference type="Proteomes" id="UP000076825">
    <property type="component" value="Chromosome 1"/>
</dbReference>
<dbReference type="KEGG" id="btrm:SAMEA390648702338"/>
<keyword evidence="2" id="KW-0436">Ligase</keyword>
<evidence type="ECO:0000313" key="3">
    <source>
        <dbReference type="Proteomes" id="UP000076825"/>
    </source>
</evidence>
<feature type="domain" description="Amidase" evidence="1">
    <location>
        <begin position="28"/>
        <end position="453"/>
    </location>
</feature>
<dbReference type="Pfam" id="PF01425">
    <property type="entry name" value="Amidase"/>
    <property type="match status" value="1"/>
</dbReference>
<protein>
    <submittedName>
        <fullName evidence="2">Amidase</fullName>
        <ecNumber evidence="2">6.3.5.-</ecNumber>
    </submittedName>
</protein>
<dbReference type="PANTHER" id="PTHR11895">
    <property type="entry name" value="TRANSAMIDASE"/>
    <property type="match status" value="1"/>
</dbReference>
<dbReference type="PROSITE" id="PS00571">
    <property type="entry name" value="AMIDASES"/>
    <property type="match status" value="1"/>
</dbReference>
<evidence type="ECO:0000259" key="1">
    <source>
        <dbReference type="Pfam" id="PF01425"/>
    </source>
</evidence>
<dbReference type="GO" id="GO:0016874">
    <property type="term" value="F:ligase activity"/>
    <property type="evidence" value="ECO:0007669"/>
    <property type="project" value="UniProtKB-KW"/>
</dbReference>
<reference evidence="2 3" key="1">
    <citation type="submission" date="2016-04" db="EMBL/GenBank/DDBJ databases">
        <authorList>
            <consortium name="Pathogen Informatics"/>
        </authorList>
    </citation>
    <scope>NUCLEOTIDE SEQUENCE [LARGE SCALE GENOMIC DNA]</scope>
    <source>
        <strain evidence="2 3">H044680328</strain>
    </source>
</reference>
<dbReference type="AlphaFoldDB" id="A0A157NHP4"/>
<keyword evidence="3" id="KW-1185">Reference proteome</keyword>
<dbReference type="InterPro" id="IPR020556">
    <property type="entry name" value="Amidase_CS"/>
</dbReference>
<dbReference type="InterPro" id="IPR036928">
    <property type="entry name" value="AS_sf"/>
</dbReference>
<dbReference type="PATRIC" id="fig|123899.6.peg.2325"/>
<dbReference type="PANTHER" id="PTHR11895:SF76">
    <property type="entry name" value="INDOLEACETAMIDE HYDROLASE"/>
    <property type="match status" value="1"/>
</dbReference>
<dbReference type="EC" id="6.3.5.-" evidence="2"/>
<gene>
    <name evidence="2" type="primary">gatA_7</name>
    <name evidence="2" type="ORF">SAMEA3906487_02338</name>
</gene>
<dbReference type="InterPro" id="IPR000120">
    <property type="entry name" value="Amidase"/>
</dbReference>
<name>A0A157NHP4_9BORD</name>
<dbReference type="Gene3D" id="3.90.1300.10">
    <property type="entry name" value="Amidase signature (AS) domain"/>
    <property type="match status" value="1"/>
</dbReference>
<proteinExistence type="predicted"/>
<dbReference type="OrthoDB" id="8576090at2"/>
<dbReference type="STRING" id="123899.SAMEA3906487_02338"/>
<dbReference type="InterPro" id="IPR023631">
    <property type="entry name" value="Amidase_dom"/>
</dbReference>
<sequence length="489" mass="52448">MSKHDALIRLTASEAVRLLKRKEISPLDLIDASQARVSEVEAQLNALPTACFDRARERARQWMAAPADPHTPGWLGGLPVSIKDMTEVAGVRTTYGSPLYQDFIPNESHPLVTRIEAKGALVVAKSNTPEFAAGGSTFNPVFGATRNPWNTALTCGGSSGGAAVSVATGQVWLAHGSDHGGSLRRPASYCGVVGLRPSPGRVTRGTVDTLFSPLQVEGPMARNIPDLALFLDAMAGRCVHDPMTYDSPARSYVQAVEAAPAQGPRRIAYCGDFDGAVPVDRETLALCEQAVRRFEEAGCIVEAVSPDIAALADAFLILRSQVFVVEREHDLAAHRERIKADVVWNTELGLTSTASAIAWAERERAAFYRRMAAIFSRYDVFVTPAAPTPAFDVNLRNPATIAGRPLQHYLAGSMLCGAISMTGCPAVSLPCGFDQYGRPLGLQIVAPPRRDDLALQVAALYEQICQYDRLLPISPRTGTVPPAEAPLPA</sequence>
<accession>A0A157NHP4</accession>
<organism evidence="2 3">
    <name type="scientific">Bordetella trematum</name>
    <dbReference type="NCBI Taxonomy" id="123899"/>
    <lineage>
        <taxon>Bacteria</taxon>
        <taxon>Pseudomonadati</taxon>
        <taxon>Pseudomonadota</taxon>
        <taxon>Betaproteobacteria</taxon>
        <taxon>Burkholderiales</taxon>
        <taxon>Alcaligenaceae</taxon>
        <taxon>Bordetella</taxon>
    </lineage>
</organism>
<dbReference type="RefSeq" id="WP_033534145.1">
    <property type="nucleotide sequence ID" value="NZ_CP016340.1"/>
</dbReference>